<dbReference type="Proteomes" id="UP000814140">
    <property type="component" value="Unassembled WGS sequence"/>
</dbReference>
<comment type="caution">
    <text evidence="1">The sequence shown here is derived from an EMBL/GenBank/DDBJ whole genome shotgun (WGS) entry which is preliminary data.</text>
</comment>
<reference evidence="1" key="2">
    <citation type="journal article" date="2022" name="New Phytol.">
        <title>Evolutionary transition to the ectomycorrhizal habit in the genomes of a hyperdiverse lineage of mushroom-forming fungi.</title>
        <authorList>
            <person name="Looney B."/>
            <person name="Miyauchi S."/>
            <person name="Morin E."/>
            <person name="Drula E."/>
            <person name="Courty P.E."/>
            <person name="Kohler A."/>
            <person name="Kuo A."/>
            <person name="LaButti K."/>
            <person name="Pangilinan J."/>
            <person name="Lipzen A."/>
            <person name="Riley R."/>
            <person name="Andreopoulos W."/>
            <person name="He G."/>
            <person name="Johnson J."/>
            <person name="Nolan M."/>
            <person name="Tritt A."/>
            <person name="Barry K.W."/>
            <person name="Grigoriev I.V."/>
            <person name="Nagy L.G."/>
            <person name="Hibbett D."/>
            <person name="Henrissat B."/>
            <person name="Matheny P.B."/>
            <person name="Labbe J."/>
            <person name="Martin F.M."/>
        </authorList>
    </citation>
    <scope>NUCLEOTIDE SEQUENCE</scope>
    <source>
        <strain evidence="1">HHB10654</strain>
    </source>
</reference>
<evidence type="ECO:0000313" key="1">
    <source>
        <dbReference type="EMBL" id="KAI0060416.1"/>
    </source>
</evidence>
<sequence>MEATAAVVLADASNAPPMRPPKPDRAAYDAEQVRLCAEIEAAKTHLFAAKEKIRLLMQSSAGERDDRDRRNILRAELNTLRETQAINKAARRKIISQLETLRNSIRRKKDALRSAQEKTIYRTVDEFDIYMRDLTEQVKAGKMTIVDDKKAVREINQEKQTRKIVASFRAQAQAIEADQATTDELQRQLDDPEAERVSMRYDTIKAELNEMHRRSSSSMDFGQFVHERHTLQCALDSLQNQQQESSRQYNEARVRHKEFHAKAKEAQDAIRRAKYEARQKHREYMEEKRTRIEKARQQFCLICGRNGHPPWVCKATTSKIGQPVVVRSGGSSKFIEINGGTKFCGPFNVHGPSGCYGHPKRIKHLCSLCGDAGHHAAQHAAEFSGTAVAAAAGKVSEVVVEQSSEAIADDSESSGRTAEAFSEETVVPCTVRAVAD</sequence>
<organism evidence="1 2">
    <name type="scientific">Artomyces pyxidatus</name>
    <dbReference type="NCBI Taxonomy" id="48021"/>
    <lineage>
        <taxon>Eukaryota</taxon>
        <taxon>Fungi</taxon>
        <taxon>Dikarya</taxon>
        <taxon>Basidiomycota</taxon>
        <taxon>Agaricomycotina</taxon>
        <taxon>Agaricomycetes</taxon>
        <taxon>Russulales</taxon>
        <taxon>Auriscalpiaceae</taxon>
        <taxon>Artomyces</taxon>
    </lineage>
</organism>
<name>A0ACB8SWW9_9AGAM</name>
<keyword evidence="2" id="KW-1185">Reference proteome</keyword>
<accession>A0ACB8SWW9</accession>
<evidence type="ECO:0000313" key="2">
    <source>
        <dbReference type="Proteomes" id="UP000814140"/>
    </source>
</evidence>
<protein>
    <submittedName>
        <fullName evidence="1">Uncharacterized protein</fullName>
    </submittedName>
</protein>
<gene>
    <name evidence="1" type="ORF">BV25DRAFT_1827909</name>
</gene>
<proteinExistence type="predicted"/>
<dbReference type="EMBL" id="MU277219">
    <property type="protein sequence ID" value="KAI0060416.1"/>
    <property type="molecule type" value="Genomic_DNA"/>
</dbReference>
<reference evidence="1" key="1">
    <citation type="submission" date="2021-03" db="EMBL/GenBank/DDBJ databases">
        <authorList>
            <consortium name="DOE Joint Genome Institute"/>
            <person name="Ahrendt S."/>
            <person name="Looney B.P."/>
            <person name="Miyauchi S."/>
            <person name="Morin E."/>
            <person name="Drula E."/>
            <person name="Courty P.E."/>
            <person name="Chicoki N."/>
            <person name="Fauchery L."/>
            <person name="Kohler A."/>
            <person name="Kuo A."/>
            <person name="Labutti K."/>
            <person name="Pangilinan J."/>
            <person name="Lipzen A."/>
            <person name="Riley R."/>
            <person name="Andreopoulos W."/>
            <person name="He G."/>
            <person name="Johnson J."/>
            <person name="Barry K.W."/>
            <person name="Grigoriev I.V."/>
            <person name="Nagy L."/>
            <person name="Hibbett D."/>
            <person name="Henrissat B."/>
            <person name="Matheny P.B."/>
            <person name="Labbe J."/>
            <person name="Martin F."/>
        </authorList>
    </citation>
    <scope>NUCLEOTIDE SEQUENCE</scope>
    <source>
        <strain evidence="1">HHB10654</strain>
    </source>
</reference>